<name>A0A0A9F2C3_ARUDO</name>
<organism evidence="1">
    <name type="scientific">Arundo donax</name>
    <name type="common">Giant reed</name>
    <name type="synonym">Donax arundinaceus</name>
    <dbReference type="NCBI Taxonomy" id="35708"/>
    <lineage>
        <taxon>Eukaryota</taxon>
        <taxon>Viridiplantae</taxon>
        <taxon>Streptophyta</taxon>
        <taxon>Embryophyta</taxon>
        <taxon>Tracheophyta</taxon>
        <taxon>Spermatophyta</taxon>
        <taxon>Magnoliopsida</taxon>
        <taxon>Liliopsida</taxon>
        <taxon>Poales</taxon>
        <taxon>Poaceae</taxon>
        <taxon>PACMAD clade</taxon>
        <taxon>Arundinoideae</taxon>
        <taxon>Arundineae</taxon>
        <taxon>Arundo</taxon>
    </lineage>
</organism>
<proteinExistence type="predicted"/>
<evidence type="ECO:0000313" key="1">
    <source>
        <dbReference type="EMBL" id="JAE07135.1"/>
    </source>
</evidence>
<reference evidence="1" key="2">
    <citation type="journal article" date="2015" name="Data Brief">
        <title>Shoot transcriptome of the giant reed, Arundo donax.</title>
        <authorList>
            <person name="Barrero R.A."/>
            <person name="Guerrero F.D."/>
            <person name="Moolhuijzen P."/>
            <person name="Goolsby J.A."/>
            <person name="Tidwell J."/>
            <person name="Bellgard S.E."/>
            <person name="Bellgard M.I."/>
        </authorList>
    </citation>
    <scope>NUCLEOTIDE SEQUENCE</scope>
    <source>
        <tissue evidence="1">Shoot tissue taken approximately 20 cm above the soil surface</tissue>
    </source>
</reference>
<protein>
    <submittedName>
        <fullName evidence="1">Uncharacterized protein</fullName>
    </submittedName>
</protein>
<dbReference type="AlphaFoldDB" id="A0A0A9F2C3"/>
<reference evidence="1" key="1">
    <citation type="submission" date="2014-09" db="EMBL/GenBank/DDBJ databases">
        <authorList>
            <person name="Magalhaes I.L.F."/>
            <person name="Oliveira U."/>
            <person name="Santos F.R."/>
            <person name="Vidigal T.H.D.A."/>
            <person name="Brescovit A.D."/>
            <person name="Santos A.J."/>
        </authorList>
    </citation>
    <scope>NUCLEOTIDE SEQUENCE</scope>
    <source>
        <tissue evidence="1">Shoot tissue taken approximately 20 cm above the soil surface</tissue>
    </source>
</reference>
<dbReference type="EMBL" id="GBRH01190761">
    <property type="protein sequence ID" value="JAE07135.1"/>
    <property type="molecule type" value="Transcribed_RNA"/>
</dbReference>
<sequence>MCHSLVSAIPHQSKLRYNKAARY</sequence>
<accession>A0A0A9F2C3</accession>